<organism evidence="2 3">
    <name type="scientific">Ornithorhynchus anatinus</name>
    <name type="common">Duckbill platypus</name>
    <dbReference type="NCBI Taxonomy" id="9258"/>
    <lineage>
        <taxon>Eukaryota</taxon>
        <taxon>Metazoa</taxon>
        <taxon>Chordata</taxon>
        <taxon>Craniata</taxon>
        <taxon>Vertebrata</taxon>
        <taxon>Euteleostomi</taxon>
        <taxon>Mammalia</taxon>
        <taxon>Monotremata</taxon>
        <taxon>Ornithorhynchidae</taxon>
        <taxon>Ornithorhynchus</taxon>
    </lineage>
</organism>
<protein>
    <submittedName>
        <fullName evidence="2">Uncharacterized protein</fullName>
    </submittedName>
</protein>
<keyword evidence="3" id="KW-1185">Reference proteome</keyword>
<dbReference type="Proteomes" id="UP000002279">
    <property type="component" value="Chromosome X1"/>
</dbReference>
<dbReference type="Ensembl" id="ENSOANT00000065829.1">
    <property type="protein sequence ID" value="ENSOANP00000039769.1"/>
    <property type="gene ID" value="ENSOANG00000051104.1"/>
</dbReference>
<evidence type="ECO:0000313" key="2">
    <source>
        <dbReference type="Ensembl" id="ENSOANP00000039769.1"/>
    </source>
</evidence>
<evidence type="ECO:0000256" key="1">
    <source>
        <dbReference type="SAM" id="MobiDB-lite"/>
    </source>
</evidence>
<accession>A0A6I8NGB7</accession>
<dbReference type="Bgee" id="ENSOANG00000051104">
    <property type="expression patterns" value="Expressed in cerebellum"/>
</dbReference>
<feature type="compositionally biased region" description="Basic and acidic residues" evidence="1">
    <location>
        <begin position="174"/>
        <end position="183"/>
    </location>
</feature>
<feature type="region of interest" description="Disordered" evidence="1">
    <location>
        <begin position="1"/>
        <end position="46"/>
    </location>
</feature>
<feature type="region of interest" description="Disordered" evidence="1">
    <location>
        <begin position="174"/>
        <end position="302"/>
    </location>
</feature>
<reference evidence="2 3" key="1">
    <citation type="journal article" date="2008" name="Nature">
        <title>Genome analysis of the platypus reveals unique signatures of evolution.</title>
        <authorList>
            <person name="Warren W.C."/>
            <person name="Hillier L.W."/>
            <person name="Marshall Graves J.A."/>
            <person name="Birney E."/>
            <person name="Ponting C.P."/>
            <person name="Grutzner F."/>
            <person name="Belov K."/>
            <person name="Miller W."/>
            <person name="Clarke L."/>
            <person name="Chinwalla A.T."/>
            <person name="Yang S.P."/>
            <person name="Heger A."/>
            <person name="Locke D.P."/>
            <person name="Miethke P."/>
            <person name="Waters P.D."/>
            <person name="Veyrunes F."/>
            <person name="Fulton L."/>
            <person name="Fulton B."/>
            <person name="Graves T."/>
            <person name="Wallis J."/>
            <person name="Puente X.S."/>
            <person name="Lopez-Otin C."/>
            <person name="Ordonez G.R."/>
            <person name="Eichler E.E."/>
            <person name="Chen L."/>
            <person name="Cheng Z."/>
            <person name="Deakin J.E."/>
            <person name="Alsop A."/>
            <person name="Thompson K."/>
            <person name="Kirby P."/>
            <person name="Papenfuss A.T."/>
            <person name="Wakefield M.J."/>
            <person name="Olender T."/>
            <person name="Lancet D."/>
            <person name="Huttley G.A."/>
            <person name="Smit A.F."/>
            <person name="Pask A."/>
            <person name="Temple-Smith P."/>
            <person name="Batzer M.A."/>
            <person name="Walker J.A."/>
            <person name="Konkel M.K."/>
            <person name="Harris R.S."/>
            <person name="Whittington C.M."/>
            <person name="Wong E.S."/>
            <person name="Gemmell N.J."/>
            <person name="Buschiazzo E."/>
            <person name="Vargas Jentzsch I.M."/>
            <person name="Merkel A."/>
            <person name="Schmitz J."/>
            <person name="Zemann A."/>
            <person name="Churakov G."/>
            <person name="Kriegs J.O."/>
            <person name="Brosius J."/>
            <person name="Murchison E.P."/>
            <person name="Sachidanandam R."/>
            <person name="Smith C."/>
            <person name="Hannon G.J."/>
            <person name="Tsend-Ayush E."/>
            <person name="McMillan D."/>
            <person name="Attenborough R."/>
            <person name="Rens W."/>
            <person name="Ferguson-Smith M."/>
            <person name="Lefevre C.M."/>
            <person name="Sharp J.A."/>
            <person name="Nicholas K.R."/>
            <person name="Ray D.A."/>
            <person name="Kube M."/>
            <person name="Reinhardt R."/>
            <person name="Pringle T.H."/>
            <person name="Taylor J."/>
            <person name="Jones R.C."/>
            <person name="Nixon B."/>
            <person name="Dacheux J.L."/>
            <person name="Niwa H."/>
            <person name="Sekita Y."/>
            <person name="Huang X."/>
            <person name="Stark A."/>
            <person name="Kheradpour P."/>
            <person name="Kellis M."/>
            <person name="Flicek P."/>
            <person name="Chen Y."/>
            <person name="Webber C."/>
            <person name="Hardison R."/>
            <person name="Nelson J."/>
            <person name="Hallsworth-Pepin K."/>
            <person name="Delehaunty K."/>
            <person name="Markovic C."/>
            <person name="Minx P."/>
            <person name="Feng Y."/>
            <person name="Kremitzki C."/>
            <person name="Mitreva M."/>
            <person name="Glasscock J."/>
            <person name="Wylie T."/>
            <person name="Wohldmann P."/>
            <person name="Thiru P."/>
            <person name="Nhan M.N."/>
            <person name="Pohl C.S."/>
            <person name="Smith S.M."/>
            <person name="Hou S."/>
            <person name="Nefedov M."/>
            <person name="de Jong P.J."/>
            <person name="Renfree M.B."/>
            <person name="Mardis E.R."/>
            <person name="Wilson R.K."/>
        </authorList>
    </citation>
    <scope>NUCLEOTIDE SEQUENCE [LARGE SCALE GENOMIC DNA]</scope>
    <source>
        <strain evidence="2 3">Glennie</strain>
    </source>
</reference>
<feature type="compositionally biased region" description="Basic residues" evidence="1">
    <location>
        <begin position="12"/>
        <end position="22"/>
    </location>
</feature>
<name>A0A6I8NGB7_ORNAN</name>
<reference evidence="2" key="3">
    <citation type="submission" date="2025-09" db="UniProtKB">
        <authorList>
            <consortium name="Ensembl"/>
        </authorList>
    </citation>
    <scope>IDENTIFICATION</scope>
    <source>
        <strain evidence="2">Glennie</strain>
    </source>
</reference>
<dbReference type="AlphaFoldDB" id="A0A6I8NGB7"/>
<feature type="compositionally biased region" description="Basic and acidic residues" evidence="1">
    <location>
        <begin position="249"/>
        <end position="264"/>
    </location>
</feature>
<dbReference type="InParanoid" id="A0A6I8NGB7"/>
<proteinExistence type="predicted"/>
<sequence length="302" mass="31919">MLFVMDPQPRGRGGRKKQKGKKGVLDIPGGMGREARDRVPVMDNSSGLLNPLASPALLVMASSSEAPRGPSPPCPQPHPFGVPLNLDKPAQVPFLGTGYSLMYSPPEHPGREYPSPLLPLTFGPPSLEQAAVGMLGYGALYPFTPFPLPEELGSFLGAKQLKSRYLVLEKDLKDQRDHGEREPGPGLASLSLRPFQASSGPRPSQSKKGKRESPQPPFGSGVVKVGAASPSIESLGLHFPGPGVGAEGAGERKRDGGGRRERTLGWDTDPENFQEPSPPAPPAGRLLGNGTGTQMGSRCSRS</sequence>
<evidence type="ECO:0000313" key="3">
    <source>
        <dbReference type="Proteomes" id="UP000002279"/>
    </source>
</evidence>
<dbReference type="GeneTree" id="ENSGT01000000220203"/>
<reference evidence="2" key="2">
    <citation type="submission" date="2025-08" db="UniProtKB">
        <authorList>
            <consortium name="Ensembl"/>
        </authorList>
    </citation>
    <scope>IDENTIFICATION</scope>
    <source>
        <strain evidence="2">Glennie</strain>
    </source>
</reference>